<dbReference type="RefSeq" id="WP_390330524.1">
    <property type="nucleotide sequence ID" value="NZ_JBHRTP010000002.1"/>
</dbReference>
<evidence type="ECO:0000259" key="1">
    <source>
        <dbReference type="Pfam" id="PF17885"/>
    </source>
</evidence>
<proteinExistence type="predicted"/>
<reference evidence="3" key="1">
    <citation type="journal article" date="2019" name="Int. J. Syst. Evol. Microbiol.">
        <title>The Global Catalogue of Microorganisms (GCM) 10K type strain sequencing project: providing services to taxonomists for standard genome sequencing and annotation.</title>
        <authorList>
            <consortium name="The Broad Institute Genomics Platform"/>
            <consortium name="The Broad Institute Genome Sequencing Center for Infectious Disease"/>
            <person name="Wu L."/>
            <person name="Ma J."/>
        </authorList>
    </citation>
    <scope>NUCLEOTIDE SEQUENCE [LARGE SCALE GENOMIC DNA]</scope>
    <source>
        <strain evidence="3">KCTC 42986</strain>
    </source>
</reference>
<keyword evidence="3" id="KW-1185">Reference proteome</keyword>
<dbReference type="Pfam" id="PF17885">
    <property type="entry name" value="Smoa_sbd"/>
    <property type="match status" value="1"/>
</dbReference>
<dbReference type="InterPro" id="IPR041654">
    <property type="entry name" value="StyA_sbd"/>
</dbReference>
<dbReference type="Proteomes" id="UP001595530">
    <property type="component" value="Unassembled WGS sequence"/>
</dbReference>
<feature type="domain" description="Styrene monooxygenase StyA putative substrate binding" evidence="1">
    <location>
        <begin position="144"/>
        <end position="253"/>
    </location>
</feature>
<dbReference type="EC" id="1.14.14.11" evidence="2"/>
<comment type="caution">
    <text evidence="2">The sequence shown here is derived from an EMBL/GenBank/DDBJ whole genome shotgun (WGS) entry which is preliminary data.</text>
</comment>
<sequence>MNKRIGIIGAGTAGLHLGLFLRQHDVDVTIFTDRPPEAYAGLRLLNTVAHHSVTIEREIALGVDHWPSKKYGYFGHYYYIGGPNPLKFYGDLRSPSRGVDYRLLQPRLMEEFLNRGGKIEYKELTAEDVPTVAARFDLLVVCTGKGPLGQMFQHQPDHSPFEQPQRALCVGLFKGISEAPIRAVTMTFSPGHGEMIEIPTVSFGGMVTALVIENIPGGDMEILAKTKYDENPRAFLDLLLNKLRKHHPTVAERIDEKEFDLANGPLDILQGGVTPTVRTSHIILDGGKVALALGDVQAVVDPVLGQGANMASYAAWIVGEEIIRHEVFDERFCEHVNLRRQDRVLGATRWTNYMLTNLRLLPVELQQFIFALSQHRDLADEFTDNFNYPERQWDCFASPERMRAWCAKYQRTESPALALAENAELSMQ</sequence>
<protein>
    <submittedName>
        <fullName evidence="2">Styrene monooxygenase subunit StyA</fullName>
        <ecNumber evidence="2">1.14.14.11</ecNumber>
    </submittedName>
</protein>
<keyword evidence="2" id="KW-0503">Monooxygenase</keyword>
<name>A0ABV7EYR5_9BURK</name>
<dbReference type="Gene3D" id="3.30.9.40">
    <property type="match status" value="2"/>
</dbReference>
<dbReference type="SUPFAM" id="SSF51905">
    <property type="entry name" value="FAD/NAD(P)-binding domain"/>
    <property type="match status" value="1"/>
</dbReference>
<dbReference type="GO" id="GO:0004497">
    <property type="term" value="F:monooxygenase activity"/>
    <property type="evidence" value="ECO:0007669"/>
    <property type="project" value="UniProtKB-KW"/>
</dbReference>
<dbReference type="Gene3D" id="6.10.250.650">
    <property type="match status" value="1"/>
</dbReference>
<dbReference type="InterPro" id="IPR054801">
    <property type="entry name" value="StyMonoxStyA"/>
</dbReference>
<dbReference type="Gene3D" id="3.50.50.60">
    <property type="entry name" value="FAD/NAD(P)-binding domain"/>
    <property type="match status" value="2"/>
</dbReference>
<dbReference type="NCBIfam" id="NF045732">
    <property type="entry name" value="StyMonoxStyA"/>
    <property type="match status" value="1"/>
</dbReference>
<dbReference type="EMBL" id="JBHRTP010000002">
    <property type="protein sequence ID" value="MFC3106470.1"/>
    <property type="molecule type" value="Genomic_DNA"/>
</dbReference>
<gene>
    <name evidence="2" type="primary">styA</name>
    <name evidence="2" type="ORF">ACFOFO_00600</name>
</gene>
<evidence type="ECO:0000313" key="2">
    <source>
        <dbReference type="EMBL" id="MFC3106470.1"/>
    </source>
</evidence>
<keyword evidence="2" id="KW-0560">Oxidoreductase</keyword>
<organism evidence="2 3">
    <name type="scientific">Undibacterium arcticum</name>
    <dbReference type="NCBI Taxonomy" id="1762892"/>
    <lineage>
        <taxon>Bacteria</taxon>
        <taxon>Pseudomonadati</taxon>
        <taxon>Pseudomonadota</taxon>
        <taxon>Betaproteobacteria</taxon>
        <taxon>Burkholderiales</taxon>
        <taxon>Oxalobacteraceae</taxon>
        <taxon>Undibacterium</taxon>
    </lineage>
</organism>
<evidence type="ECO:0000313" key="3">
    <source>
        <dbReference type="Proteomes" id="UP001595530"/>
    </source>
</evidence>
<accession>A0ABV7EYR5</accession>
<dbReference type="InterPro" id="IPR036188">
    <property type="entry name" value="FAD/NAD-bd_sf"/>
</dbReference>